<evidence type="ECO:0000256" key="1">
    <source>
        <dbReference type="ARBA" id="ARBA00001966"/>
    </source>
</evidence>
<dbReference type="InterPro" id="IPR014013">
    <property type="entry name" value="Helic_SF1/SF2_ATP-bd_DinG/Rad3"/>
</dbReference>
<dbReference type="InterPro" id="IPR014001">
    <property type="entry name" value="Helicase_ATP-bd"/>
</dbReference>
<accession>A0ABT7S8U7</accession>
<evidence type="ECO:0000256" key="4">
    <source>
        <dbReference type="ARBA" id="ARBA00022840"/>
    </source>
</evidence>
<reference evidence="10 11" key="1">
    <citation type="submission" date="2023-06" db="EMBL/GenBank/DDBJ databases">
        <title>Cellulomonas sp. MW9 Whole genome sequence.</title>
        <authorList>
            <person name="Park S."/>
        </authorList>
    </citation>
    <scope>NUCLEOTIDE SEQUENCE [LARGE SCALE GENOMIC DNA]</scope>
    <source>
        <strain evidence="10 11">MW9</strain>
    </source>
</reference>
<organism evidence="10 11">
    <name type="scientific">Cellulomonas edaphi</name>
    <dbReference type="NCBI Taxonomy" id="3053468"/>
    <lineage>
        <taxon>Bacteria</taxon>
        <taxon>Bacillati</taxon>
        <taxon>Actinomycetota</taxon>
        <taxon>Actinomycetes</taxon>
        <taxon>Micrococcales</taxon>
        <taxon>Cellulomonadaceae</taxon>
        <taxon>Cellulomonas</taxon>
    </lineage>
</organism>
<keyword evidence="2" id="KW-0547">Nucleotide-binding</keyword>
<keyword evidence="10" id="KW-0347">Helicase</keyword>
<keyword evidence="3 10" id="KW-0378">Hydrolase</keyword>
<dbReference type="Pfam" id="PF00270">
    <property type="entry name" value="DEAD"/>
    <property type="match status" value="1"/>
</dbReference>
<comment type="cofactor">
    <cofactor evidence="1">
        <name>[4Fe-4S] cluster</name>
        <dbReference type="ChEBI" id="CHEBI:49883"/>
    </cofactor>
</comment>
<evidence type="ECO:0000256" key="5">
    <source>
        <dbReference type="ARBA" id="ARBA00038058"/>
    </source>
</evidence>
<dbReference type="InterPro" id="IPR011545">
    <property type="entry name" value="DEAD/DEAH_box_helicase_dom"/>
</dbReference>
<keyword evidence="11" id="KW-1185">Reference proteome</keyword>
<dbReference type="PANTHER" id="PTHR11472:SF34">
    <property type="entry name" value="REGULATOR OF TELOMERE ELONGATION HELICASE 1"/>
    <property type="match status" value="1"/>
</dbReference>
<feature type="domain" description="Helicase ATP-binding" evidence="9">
    <location>
        <begin position="28"/>
        <end position="332"/>
    </location>
</feature>
<dbReference type="EMBL" id="JAUCGR010000003">
    <property type="protein sequence ID" value="MDM7832051.1"/>
    <property type="molecule type" value="Genomic_DNA"/>
</dbReference>
<sequence>MPPTTARSTAPSGSAAGTDEPSVDELLDLAVGALGGARRDGQHQMAVAVTTALETGDHLLVQAGTGTGKSLGYLVPAVRHAVLEDQRVVVSTATLALQRQVITRDLPLVADALAPRLPRAPRIALLKGWHNYVCVNKVSGGYPEDEGATLFDLGEHAGAAEHPAPERGERPGTGESLGEQVVRLREWAEETESGDRDDLVPGVTDKAWRQVSVTSLECIGGKCPMLAECFPERARALAREADVVVTNHAMLGIAASGSPNVLPEHDVLVVDEAHELTDRVTAQATAELSLASIEHAARLARRHGGVPTTDLDSAGQALASVLVTMPEGRFPRGLPDGARAAVAAVRDASRTLLSVLKPDASTAKAAGAEGGLKMAASAMLVLFEVADRMAADPEDNRHTVLWCARSEDRRGTPTTRLHAAPLAVNGLIRTHLLSGRSAVLTSATLALGGSFEPVARAVGLEVRADAEPVGPTGSETAPAELSWTGLDVGSPFDYRRQGICYVAAHLPPPGREPATDAQLDEIEALVTAAGGRTLGLFSSRRAANAVAEAMRERLDVPVLLQGDDQLPTLVAQFAADEATCLFGTLSLWQGVDVPGPSCSLVLIDRIPFPRPDDPVRSARADAVGSAGGNGFMAVSATHAALLLAQGAGRLIRGTQDRGVVAVLDPRLRTARYGDFLARSMPDFWRTTDRDAVLSALTRLRAPGAPTTGRTP</sequence>
<keyword evidence="4" id="KW-0067">ATP-binding</keyword>
<dbReference type="InterPro" id="IPR006555">
    <property type="entry name" value="ATP-dep_Helicase_C"/>
</dbReference>
<dbReference type="SUPFAM" id="SSF52540">
    <property type="entry name" value="P-loop containing nucleoside triphosphate hydrolases"/>
    <property type="match status" value="1"/>
</dbReference>
<evidence type="ECO:0000256" key="7">
    <source>
        <dbReference type="ARBA" id="ARBA00048954"/>
    </source>
</evidence>
<dbReference type="Gene3D" id="3.40.50.300">
    <property type="entry name" value="P-loop containing nucleotide triphosphate hydrolases"/>
    <property type="match status" value="2"/>
</dbReference>
<gene>
    <name evidence="10" type="ORF">QRT05_11960</name>
</gene>
<proteinExistence type="inferred from homology"/>
<dbReference type="Proteomes" id="UP001321453">
    <property type="component" value="Unassembled WGS sequence"/>
</dbReference>
<evidence type="ECO:0000256" key="3">
    <source>
        <dbReference type="ARBA" id="ARBA00022801"/>
    </source>
</evidence>
<evidence type="ECO:0000256" key="2">
    <source>
        <dbReference type="ARBA" id="ARBA00022741"/>
    </source>
</evidence>
<evidence type="ECO:0000313" key="10">
    <source>
        <dbReference type="EMBL" id="MDM7832051.1"/>
    </source>
</evidence>
<protein>
    <recommendedName>
        <fullName evidence="6">DNA 5'-3' helicase</fullName>
        <ecNumber evidence="6">5.6.2.3</ecNumber>
    </recommendedName>
</protein>
<name>A0ABT7S8U7_9CELL</name>
<evidence type="ECO:0000256" key="8">
    <source>
        <dbReference type="SAM" id="MobiDB-lite"/>
    </source>
</evidence>
<comment type="caution">
    <text evidence="10">The sequence shown here is derived from an EMBL/GenBank/DDBJ whole genome shotgun (WGS) entry which is preliminary data.</text>
</comment>
<dbReference type="GO" id="GO:0003678">
    <property type="term" value="F:DNA helicase activity"/>
    <property type="evidence" value="ECO:0007669"/>
    <property type="project" value="UniProtKB-EC"/>
</dbReference>
<dbReference type="PROSITE" id="PS51193">
    <property type="entry name" value="HELICASE_ATP_BIND_2"/>
    <property type="match status" value="1"/>
</dbReference>
<dbReference type="SMART" id="SM00491">
    <property type="entry name" value="HELICc2"/>
    <property type="match status" value="1"/>
</dbReference>
<dbReference type="RefSeq" id="WP_289447502.1">
    <property type="nucleotide sequence ID" value="NZ_JAUCGR010000003.1"/>
</dbReference>
<dbReference type="InterPro" id="IPR027417">
    <property type="entry name" value="P-loop_NTPase"/>
</dbReference>
<comment type="similarity">
    <text evidence="5">Belongs to the helicase family. DinG subfamily.</text>
</comment>
<comment type="catalytic activity">
    <reaction evidence="7">
        <text>ATP + H2O = ADP + phosphate + H(+)</text>
        <dbReference type="Rhea" id="RHEA:13065"/>
        <dbReference type="ChEBI" id="CHEBI:15377"/>
        <dbReference type="ChEBI" id="CHEBI:15378"/>
        <dbReference type="ChEBI" id="CHEBI:30616"/>
        <dbReference type="ChEBI" id="CHEBI:43474"/>
        <dbReference type="ChEBI" id="CHEBI:456216"/>
        <dbReference type="EC" id="5.6.2.3"/>
    </reaction>
</comment>
<dbReference type="GO" id="GO:0016787">
    <property type="term" value="F:hydrolase activity"/>
    <property type="evidence" value="ECO:0007669"/>
    <property type="project" value="UniProtKB-KW"/>
</dbReference>
<feature type="compositionally biased region" description="Polar residues" evidence="8">
    <location>
        <begin position="1"/>
        <end position="12"/>
    </location>
</feature>
<feature type="region of interest" description="Disordered" evidence="8">
    <location>
        <begin position="1"/>
        <end position="22"/>
    </location>
</feature>
<dbReference type="SMART" id="SM00487">
    <property type="entry name" value="DEXDc"/>
    <property type="match status" value="1"/>
</dbReference>
<dbReference type="InterPro" id="IPR045028">
    <property type="entry name" value="DinG/Rad3-like"/>
</dbReference>
<dbReference type="Pfam" id="PF13307">
    <property type="entry name" value="Helicase_C_2"/>
    <property type="match status" value="1"/>
</dbReference>
<evidence type="ECO:0000259" key="9">
    <source>
        <dbReference type="PROSITE" id="PS51193"/>
    </source>
</evidence>
<evidence type="ECO:0000313" key="11">
    <source>
        <dbReference type="Proteomes" id="UP001321453"/>
    </source>
</evidence>
<dbReference type="PANTHER" id="PTHR11472">
    <property type="entry name" value="DNA REPAIR DEAD HELICASE RAD3/XP-D SUBFAMILY MEMBER"/>
    <property type="match status" value="1"/>
</dbReference>
<dbReference type="EC" id="5.6.2.3" evidence="6"/>
<evidence type="ECO:0000256" key="6">
    <source>
        <dbReference type="ARBA" id="ARBA00044969"/>
    </source>
</evidence>